<evidence type="ECO:0000313" key="2">
    <source>
        <dbReference type="EMBL" id="KAG2659052.1"/>
    </source>
</evidence>
<dbReference type="AlphaFoldDB" id="A0A8T0XC27"/>
<organism evidence="2 3">
    <name type="scientific">Panicum virgatum</name>
    <name type="common">Blackwell switchgrass</name>
    <dbReference type="NCBI Taxonomy" id="38727"/>
    <lineage>
        <taxon>Eukaryota</taxon>
        <taxon>Viridiplantae</taxon>
        <taxon>Streptophyta</taxon>
        <taxon>Embryophyta</taxon>
        <taxon>Tracheophyta</taxon>
        <taxon>Spermatophyta</taxon>
        <taxon>Magnoliopsida</taxon>
        <taxon>Liliopsida</taxon>
        <taxon>Poales</taxon>
        <taxon>Poaceae</taxon>
        <taxon>PACMAD clade</taxon>
        <taxon>Panicoideae</taxon>
        <taxon>Panicodae</taxon>
        <taxon>Paniceae</taxon>
        <taxon>Panicinae</taxon>
        <taxon>Panicum</taxon>
        <taxon>Panicum sect. Hiantes</taxon>
    </lineage>
</organism>
<gene>
    <name evidence="2" type="ORF">PVAP13_1KG336505</name>
</gene>
<feature type="compositionally biased region" description="Low complexity" evidence="1">
    <location>
        <begin position="40"/>
        <end position="75"/>
    </location>
</feature>
<proteinExistence type="predicted"/>
<evidence type="ECO:0000313" key="3">
    <source>
        <dbReference type="Proteomes" id="UP000823388"/>
    </source>
</evidence>
<keyword evidence="3" id="KW-1185">Reference proteome</keyword>
<reference evidence="2" key="1">
    <citation type="submission" date="2020-05" db="EMBL/GenBank/DDBJ databases">
        <title>WGS assembly of Panicum virgatum.</title>
        <authorList>
            <person name="Lovell J.T."/>
            <person name="Jenkins J."/>
            <person name="Shu S."/>
            <person name="Juenger T.E."/>
            <person name="Schmutz J."/>
        </authorList>
    </citation>
    <scope>NUCLEOTIDE SEQUENCE</scope>
    <source>
        <strain evidence="2">AP13</strain>
    </source>
</reference>
<protein>
    <submittedName>
        <fullName evidence="2">Uncharacterized protein</fullName>
    </submittedName>
</protein>
<dbReference type="Proteomes" id="UP000823388">
    <property type="component" value="Chromosome 1K"/>
</dbReference>
<comment type="caution">
    <text evidence="2">The sequence shown here is derived from an EMBL/GenBank/DDBJ whole genome shotgun (WGS) entry which is preliminary data.</text>
</comment>
<feature type="compositionally biased region" description="Basic residues" evidence="1">
    <location>
        <begin position="1"/>
        <end position="23"/>
    </location>
</feature>
<dbReference type="EMBL" id="CM029037">
    <property type="protein sequence ID" value="KAG2659052.1"/>
    <property type="molecule type" value="Genomic_DNA"/>
</dbReference>
<evidence type="ECO:0000256" key="1">
    <source>
        <dbReference type="SAM" id="MobiDB-lite"/>
    </source>
</evidence>
<sequence length="126" mass="13710">MDRGARKGRRRAAPDGRKKRRTTHSFMAQRREGEGAPSPQAHLSSDAHAAAAAARQGSAAQRDVRGAWRGRASRTAGRRGRESLKLMPTCSAPAGRRGVVVDLQPQRPELTSLFPLGSVDQEFKIE</sequence>
<name>A0A8T0XC27_PANVG</name>
<feature type="region of interest" description="Disordered" evidence="1">
    <location>
        <begin position="1"/>
        <end position="92"/>
    </location>
</feature>
<accession>A0A8T0XC27</accession>